<feature type="region of interest" description="Disordered" evidence="6">
    <location>
        <begin position="176"/>
        <end position="203"/>
    </location>
</feature>
<keyword evidence="8" id="KW-0732">Signal</keyword>
<feature type="region of interest" description="Disordered" evidence="6">
    <location>
        <begin position="117"/>
        <end position="159"/>
    </location>
</feature>
<evidence type="ECO:0000256" key="6">
    <source>
        <dbReference type="SAM" id="MobiDB-lite"/>
    </source>
</evidence>
<dbReference type="GO" id="GO:0005385">
    <property type="term" value="F:zinc ion transmembrane transporter activity"/>
    <property type="evidence" value="ECO:0007669"/>
    <property type="project" value="TreeGrafter"/>
</dbReference>
<feature type="chain" id="PRO_5011958921" evidence="8">
    <location>
        <begin position="27"/>
        <end position="691"/>
    </location>
</feature>
<proteinExistence type="inferred from homology"/>
<evidence type="ECO:0000256" key="8">
    <source>
        <dbReference type="SAM" id="SignalP"/>
    </source>
</evidence>
<dbReference type="Pfam" id="PF02535">
    <property type="entry name" value="Zip"/>
    <property type="match status" value="1"/>
</dbReference>
<feature type="transmembrane region" description="Helical" evidence="7">
    <location>
        <begin position="381"/>
        <end position="401"/>
    </location>
</feature>
<evidence type="ECO:0000256" key="5">
    <source>
        <dbReference type="ARBA" id="ARBA00023136"/>
    </source>
</evidence>
<evidence type="ECO:0000256" key="1">
    <source>
        <dbReference type="ARBA" id="ARBA00004141"/>
    </source>
</evidence>
<dbReference type="InterPro" id="IPR050799">
    <property type="entry name" value="ZIP_Transporter"/>
</dbReference>
<evidence type="ECO:0000256" key="2">
    <source>
        <dbReference type="ARBA" id="ARBA00006939"/>
    </source>
</evidence>
<feature type="transmembrane region" description="Helical" evidence="7">
    <location>
        <begin position="591"/>
        <end position="615"/>
    </location>
</feature>
<name>A0A1Q3G531_CULTA</name>
<dbReference type="AlphaFoldDB" id="A0A1Q3G531"/>
<keyword evidence="4 7" id="KW-1133">Transmembrane helix</keyword>
<dbReference type="InterPro" id="IPR003689">
    <property type="entry name" value="ZIP"/>
</dbReference>
<evidence type="ECO:0000256" key="7">
    <source>
        <dbReference type="SAM" id="Phobius"/>
    </source>
</evidence>
<keyword evidence="3 7" id="KW-0812">Transmembrane</keyword>
<evidence type="ECO:0000256" key="3">
    <source>
        <dbReference type="ARBA" id="ARBA00022692"/>
    </source>
</evidence>
<keyword evidence="5 7" id="KW-0472">Membrane</keyword>
<dbReference type="GO" id="GO:0140410">
    <property type="term" value="F:monoatomic cation:bicarbonate symporter activity"/>
    <property type="evidence" value="ECO:0007669"/>
    <property type="project" value="TreeGrafter"/>
</dbReference>
<reference evidence="9" key="1">
    <citation type="submission" date="2017-01" db="EMBL/GenBank/DDBJ databases">
        <title>A deep insight into the sialotranscriptome of adult male and female Cluex tarsalis mosquitoes.</title>
        <authorList>
            <person name="Ribeiro J.M."/>
            <person name="Moreira F."/>
            <person name="Bernard K.A."/>
            <person name="Calvo E."/>
        </authorList>
    </citation>
    <scope>NUCLEOTIDE SEQUENCE</scope>
    <source>
        <strain evidence="9">Kern County</strain>
        <tissue evidence="9">Salivary glands</tissue>
    </source>
</reference>
<dbReference type="PANTHER" id="PTHR12191:SF31">
    <property type="entry name" value="IP18018P"/>
    <property type="match status" value="1"/>
</dbReference>
<feature type="compositionally biased region" description="Polar residues" evidence="6">
    <location>
        <begin position="176"/>
        <end position="191"/>
    </location>
</feature>
<comment type="subcellular location">
    <subcellularLocation>
        <location evidence="1">Membrane</location>
        <topology evidence="1">Multi-pass membrane protein</topology>
    </subcellularLocation>
</comment>
<protein>
    <submittedName>
        <fullName evidence="9">Putative zinc transporter</fullName>
    </submittedName>
</protein>
<dbReference type="GO" id="GO:0030003">
    <property type="term" value="P:intracellular monoatomic cation homeostasis"/>
    <property type="evidence" value="ECO:0007669"/>
    <property type="project" value="TreeGrafter"/>
</dbReference>
<evidence type="ECO:0000313" key="9">
    <source>
        <dbReference type="EMBL" id="JAV34904.1"/>
    </source>
</evidence>
<feature type="transmembrane region" description="Helical" evidence="7">
    <location>
        <begin position="347"/>
        <end position="369"/>
    </location>
</feature>
<dbReference type="GO" id="GO:0071578">
    <property type="term" value="P:zinc ion import across plasma membrane"/>
    <property type="evidence" value="ECO:0007669"/>
    <property type="project" value="TreeGrafter"/>
</dbReference>
<dbReference type="GO" id="GO:0005886">
    <property type="term" value="C:plasma membrane"/>
    <property type="evidence" value="ECO:0007669"/>
    <property type="project" value="TreeGrafter"/>
</dbReference>
<dbReference type="PANTHER" id="PTHR12191">
    <property type="entry name" value="SOLUTE CARRIER FAMILY 39"/>
    <property type="match status" value="1"/>
</dbReference>
<organism evidence="9">
    <name type="scientific">Culex tarsalis</name>
    <name type="common">Encephalitis mosquito</name>
    <dbReference type="NCBI Taxonomy" id="7177"/>
    <lineage>
        <taxon>Eukaryota</taxon>
        <taxon>Metazoa</taxon>
        <taxon>Ecdysozoa</taxon>
        <taxon>Arthropoda</taxon>
        <taxon>Hexapoda</taxon>
        <taxon>Insecta</taxon>
        <taxon>Pterygota</taxon>
        <taxon>Neoptera</taxon>
        <taxon>Endopterygota</taxon>
        <taxon>Diptera</taxon>
        <taxon>Nematocera</taxon>
        <taxon>Culicoidea</taxon>
        <taxon>Culicidae</taxon>
        <taxon>Culicinae</taxon>
        <taxon>Culicini</taxon>
        <taxon>Culex</taxon>
        <taxon>Culex</taxon>
    </lineage>
</organism>
<evidence type="ECO:0000256" key="4">
    <source>
        <dbReference type="ARBA" id="ARBA00022989"/>
    </source>
</evidence>
<dbReference type="EMBL" id="GFDL01000141">
    <property type="protein sequence ID" value="JAV34904.1"/>
    <property type="molecule type" value="Transcribed_RNA"/>
</dbReference>
<sequence>MNRKRVLRALLAVGCLQLVIVTGSGADGSAEPQDHLTTVSGGSAGENKFLKYLFNKYGSKGVISFEGLEHLMHSLGLGGLDFTPSHTLDEHRPEGFRTEDLLEDDPPADEKVTVAFNGIDDHGRPQYSTVQGSTATPDEGTLRNRREQQQQPQADKGHEAIINGSDWIRELNEVVSPSTEKVQGGNKTEAAQQRQQDDDDDEDKTLKWHNEIWQEIIFKNIHDPQHRHPRRDDHRKSCLSPMSMVHLVLEEPSNFEGMMRENFNFGQELVQHLQRRWRRSLPHAHHHDHRDEKWDHEVEEIIAARIKITPATFKDLCPALLAQIDQRACHQKLRDQPIVEKKLFGHAWIYAVICVTIISICGLAGVAMVPLAKSVAYDEILRFLVALAVGTLCGDALMHLLPHALIAHGDHDDPHKPTSDDHGHSHSDEPVWLCCCAFLSALFMYTLETALPLLRSVEGNEGHHHHGHSHGRAKVAPAPEPTATDLHQVRRNTNVTDDIELDLQDSRRKELNTMLEKKQVEQRPLSPVAFMVILGDGLHNVTDGLAIGAAFAADPVTGMATSLAILCHELPHELGDFALLLQTGVSIKRAMFLNIVSSILSYAGMFIGLLVTGLHESVVRWIYAGTAGTFLYIALADLVPEMNRDLHDTAVKGHRCKKLRVIWSQIAGIFLGGMIMLVIALNEDHLRVLFE</sequence>
<feature type="transmembrane region" description="Helical" evidence="7">
    <location>
        <begin position="621"/>
        <end position="640"/>
    </location>
</feature>
<feature type="signal peptide" evidence="8">
    <location>
        <begin position="1"/>
        <end position="26"/>
    </location>
</feature>
<feature type="compositionally biased region" description="Basic residues" evidence="6">
    <location>
        <begin position="463"/>
        <end position="473"/>
    </location>
</feature>
<feature type="region of interest" description="Disordered" evidence="6">
    <location>
        <begin position="460"/>
        <end position="488"/>
    </location>
</feature>
<feature type="transmembrane region" description="Helical" evidence="7">
    <location>
        <begin position="661"/>
        <end position="681"/>
    </location>
</feature>
<comment type="similarity">
    <text evidence="2">Belongs to the ZIP transporter (TC 2.A.5) family.</text>
</comment>
<accession>A0A1Q3G531</accession>
<feature type="compositionally biased region" description="Polar residues" evidence="6">
    <location>
        <begin position="126"/>
        <end position="136"/>
    </location>
</feature>